<dbReference type="GO" id="GO:0046983">
    <property type="term" value="F:protein dimerization activity"/>
    <property type="evidence" value="ECO:0007669"/>
    <property type="project" value="InterPro"/>
</dbReference>
<evidence type="ECO:0000256" key="1">
    <source>
        <dbReference type="ARBA" id="ARBA00004123"/>
    </source>
</evidence>
<evidence type="ECO:0000256" key="2">
    <source>
        <dbReference type="ARBA" id="ARBA00023015"/>
    </source>
</evidence>
<dbReference type="SUPFAM" id="SSF47459">
    <property type="entry name" value="HLH, helix-loop-helix DNA-binding domain"/>
    <property type="match status" value="1"/>
</dbReference>
<keyword evidence="4" id="KW-0539">Nucleus</keyword>
<dbReference type="PANTHER" id="PTHR45959">
    <property type="entry name" value="BHLH TRANSCRIPTION FACTOR"/>
    <property type="match status" value="1"/>
</dbReference>
<dbReference type="Gene3D" id="4.10.280.10">
    <property type="entry name" value="Helix-loop-helix DNA-binding domain"/>
    <property type="match status" value="1"/>
</dbReference>
<evidence type="ECO:0000313" key="8">
    <source>
        <dbReference type="Proteomes" id="UP000596660"/>
    </source>
</evidence>
<dbReference type="InterPro" id="IPR011598">
    <property type="entry name" value="bHLH_dom"/>
</dbReference>
<proteinExistence type="predicted"/>
<name>A0A803L1Y5_CHEQI</name>
<dbReference type="Gramene" id="AUR62005873-RA">
    <property type="protein sequence ID" value="AUR62005873-RA:cds"/>
    <property type="gene ID" value="AUR62005873"/>
</dbReference>
<evidence type="ECO:0000256" key="5">
    <source>
        <dbReference type="SAM" id="Coils"/>
    </source>
</evidence>
<dbReference type="InterPro" id="IPR052610">
    <property type="entry name" value="bHLH_transcription_regulator"/>
</dbReference>
<gene>
    <name evidence="7" type="primary">LOC110714609</name>
</gene>
<dbReference type="PANTHER" id="PTHR45959:SF73">
    <property type="entry name" value="TRANSCRIPTION FACTOR BHLH25"/>
    <property type="match status" value="1"/>
</dbReference>
<keyword evidence="5" id="KW-0175">Coiled coil</keyword>
<reference evidence="7" key="2">
    <citation type="submission" date="2021-03" db="UniProtKB">
        <authorList>
            <consortium name="EnsemblPlants"/>
        </authorList>
    </citation>
    <scope>IDENTIFICATION</scope>
</reference>
<sequence length="268" mass="30356">MEMSSGEWLSDLENEDPTSIMHHCQMMMSSDVFEFEDIFQAPDLILDTKIKSNNFEPVMEATNKITPSIDCDWSSSGKLICFGSSDFETKPELSNGNNKRVMLTSNEHVVAERRRREKMTQGFIALSALIPGLKKLHIHILIKTDKASILGETVEYLKQLEDRAKVLEEQTSKRTMESVCLVNKIQTQTFDDAANSFSYSNKIMSPDDNLEIEAKVVNNNIFIRVHSLKNHGLIHHILEEIGKLNLTTLNCQTMPFGSYAINITILAK</sequence>
<evidence type="ECO:0000313" key="7">
    <source>
        <dbReference type="EnsemblPlants" id="AUR62005873-RA:cds"/>
    </source>
</evidence>
<keyword evidence="3" id="KW-0804">Transcription</keyword>
<feature type="coiled-coil region" evidence="5">
    <location>
        <begin position="150"/>
        <end position="177"/>
    </location>
</feature>
<dbReference type="GO" id="GO:0005634">
    <property type="term" value="C:nucleus"/>
    <property type="evidence" value="ECO:0007669"/>
    <property type="project" value="UniProtKB-SubCell"/>
</dbReference>
<dbReference type="Pfam" id="PF00010">
    <property type="entry name" value="HLH"/>
    <property type="match status" value="1"/>
</dbReference>
<dbReference type="PROSITE" id="PS50888">
    <property type="entry name" value="BHLH"/>
    <property type="match status" value="1"/>
</dbReference>
<comment type="subcellular location">
    <subcellularLocation>
        <location evidence="1">Nucleus</location>
    </subcellularLocation>
</comment>
<evidence type="ECO:0000256" key="3">
    <source>
        <dbReference type="ARBA" id="ARBA00023163"/>
    </source>
</evidence>
<dbReference type="OMA" id="GCIKELM"/>
<organism evidence="7 8">
    <name type="scientific">Chenopodium quinoa</name>
    <name type="common">Quinoa</name>
    <dbReference type="NCBI Taxonomy" id="63459"/>
    <lineage>
        <taxon>Eukaryota</taxon>
        <taxon>Viridiplantae</taxon>
        <taxon>Streptophyta</taxon>
        <taxon>Embryophyta</taxon>
        <taxon>Tracheophyta</taxon>
        <taxon>Spermatophyta</taxon>
        <taxon>Magnoliopsida</taxon>
        <taxon>eudicotyledons</taxon>
        <taxon>Gunneridae</taxon>
        <taxon>Pentapetalae</taxon>
        <taxon>Caryophyllales</taxon>
        <taxon>Chenopodiaceae</taxon>
        <taxon>Chenopodioideae</taxon>
        <taxon>Atripliceae</taxon>
        <taxon>Chenopodium</taxon>
    </lineage>
</organism>
<reference evidence="7" key="1">
    <citation type="journal article" date="2017" name="Nature">
        <title>The genome of Chenopodium quinoa.</title>
        <authorList>
            <person name="Jarvis D.E."/>
            <person name="Ho Y.S."/>
            <person name="Lightfoot D.J."/>
            <person name="Schmoeckel S.M."/>
            <person name="Li B."/>
            <person name="Borm T.J.A."/>
            <person name="Ohyanagi H."/>
            <person name="Mineta K."/>
            <person name="Michell C.T."/>
            <person name="Saber N."/>
            <person name="Kharbatia N.M."/>
            <person name="Rupper R.R."/>
            <person name="Sharp A.R."/>
            <person name="Dally N."/>
            <person name="Boughton B.A."/>
            <person name="Woo Y.H."/>
            <person name="Gao G."/>
            <person name="Schijlen E.G.W.M."/>
            <person name="Guo X."/>
            <person name="Momin A.A."/>
            <person name="Negrao S."/>
            <person name="Al-Babili S."/>
            <person name="Gehring C."/>
            <person name="Roessner U."/>
            <person name="Jung C."/>
            <person name="Murphy K."/>
            <person name="Arold S.T."/>
            <person name="Gojobori T."/>
            <person name="van der Linden C.G."/>
            <person name="van Loo E.N."/>
            <person name="Jellen E.N."/>
            <person name="Maughan P.J."/>
            <person name="Tester M."/>
        </authorList>
    </citation>
    <scope>NUCLEOTIDE SEQUENCE [LARGE SCALE GENOMIC DNA]</scope>
    <source>
        <strain evidence="7">cv. PI 614886</strain>
    </source>
</reference>
<feature type="domain" description="BHLH" evidence="6">
    <location>
        <begin position="103"/>
        <end position="160"/>
    </location>
</feature>
<evidence type="ECO:0000259" key="6">
    <source>
        <dbReference type="PROSITE" id="PS50888"/>
    </source>
</evidence>
<dbReference type="EnsemblPlants" id="AUR62005873-RA">
    <property type="protein sequence ID" value="AUR62005873-RA:cds"/>
    <property type="gene ID" value="AUR62005873"/>
</dbReference>
<dbReference type="SMART" id="SM00353">
    <property type="entry name" value="HLH"/>
    <property type="match status" value="1"/>
</dbReference>
<accession>A0A803L1Y5</accession>
<dbReference type="InterPro" id="IPR036638">
    <property type="entry name" value="HLH_DNA-bd_sf"/>
</dbReference>
<keyword evidence="8" id="KW-1185">Reference proteome</keyword>
<evidence type="ECO:0000256" key="4">
    <source>
        <dbReference type="ARBA" id="ARBA00023242"/>
    </source>
</evidence>
<dbReference type="AlphaFoldDB" id="A0A803L1Y5"/>
<dbReference type="Proteomes" id="UP000596660">
    <property type="component" value="Unplaced"/>
</dbReference>
<keyword evidence="2" id="KW-0805">Transcription regulation</keyword>
<protein>
    <recommendedName>
        <fullName evidence="6">BHLH domain-containing protein</fullName>
    </recommendedName>
</protein>